<accession>A0ABT0LJ19</accession>
<dbReference type="Proteomes" id="UP001203423">
    <property type="component" value="Unassembled WGS sequence"/>
</dbReference>
<keyword evidence="3" id="KW-1185">Reference proteome</keyword>
<proteinExistence type="predicted"/>
<keyword evidence="1" id="KW-1133">Transmembrane helix</keyword>
<evidence type="ECO:0000313" key="3">
    <source>
        <dbReference type="Proteomes" id="UP001203423"/>
    </source>
</evidence>
<keyword evidence="1" id="KW-0472">Membrane</keyword>
<evidence type="ECO:0000256" key="1">
    <source>
        <dbReference type="SAM" id="Phobius"/>
    </source>
</evidence>
<sequence>NGLTGVSIEITLSFLVIAMFLLLIVDRPRSINRLHRNSLSSYTRNDYSSQQIPKHDVVTRLVQLATRLSGNKKKDPLGTTTVKVVNVNGKNKLVWAGVSGALGYCLFDNDKAMPDNDIQFIDKKGKQFSGYGLTNTSTHDAYTVRAYQDIVHDCSVP</sequence>
<comment type="caution">
    <text evidence="2">The sequence shown here is derived from an EMBL/GenBank/DDBJ whole genome shotgun (WGS) entry which is preliminary data.</text>
</comment>
<dbReference type="RefSeq" id="WP_248942768.1">
    <property type="nucleotide sequence ID" value="NZ_JAKIKS010000150.1"/>
</dbReference>
<evidence type="ECO:0000313" key="2">
    <source>
        <dbReference type="EMBL" id="MCL1127360.1"/>
    </source>
</evidence>
<keyword evidence="1" id="KW-0812">Transmembrane</keyword>
<feature type="transmembrane region" description="Helical" evidence="1">
    <location>
        <begin position="6"/>
        <end position="25"/>
    </location>
</feature>
<dbReference type="EMBL" id="JAKIKS010000150">
    <property type="protein sequence ID" value="MCL1127360.1"/>
    <property type="molecule type" value="Genomic_DNA"/>
</dbReference>
<protein>
    <submittedName>
        <fullName evidence="2">Uncharacterized protein</fullName>
    </submittedName>
</protein>
<feature type="non-terminal residue" evidence="2">
    <location>
        <position position="1"/>
    </location>
</feature>
<name>A0ABT0LJ19_9GAMM</name>
<gene>
    <name evidence="2" type="ORF">L2764_23520</name>
</gene>
<organism evidence="2 3">
    <name type="scientific">Shewanella surugensis</name>
    <dbReference type="NCBI Taxonomy" id="212020"/>
    <lineage>
        <taxon>Bacteria</taxon>
        <taxon>Pseudomonadati</taxon>
        <taxon>Pseudomonadota</taxon>
        <taxon>Gammaproteobacteria</taxon>
        <taxon>Alteromonadales</taxon>
        <taxon>Shewanellaceae</taxon>
        <taxon>Shewanella</taxon>
    </lineage>
</organism>
<reference evidence="2 3" key="1">
    <citation type="submission" date="2022-01" db="EMBL/GenBank/DDBJ databases">
        <title>Whole genome-based taxonomy of the Shewanellaceae.</title>
        <authorList>
            <person name="Martin-Rodriguez A.J."/>
        </authorList>
    </citation>
    <scope>NUCLEOTIDE SEQUENCE [LARGE SCALE GENOMIC DNA]</scope>
    <source>
        <strain evidence="2 3">DSM 17177</strain>
    </source>
</reference>